<proteinExistence type="inferred from homology"/>
<dbReference type="SUPFAM" id="SSF56349">
    <property type="entry name" value="DNA breaking-rejoining enzymes"/>
    <property type="match status" value="1"/>
</dbReference>
<evidence type="ECO:0000256" key="3">
    <source>
        <dbReference type="ARBA" id="ARBA00023172"/>
    </source>
</evidence>
<feature type="region of interest" description="Disordered" evidence="4">
    <location>
        <begin position="429"/>
        <end position="484"/>
    </location>
</feature>
<dbReference type="PROSITE" id="PS51898">
    <property type="entry name" value="TYR_RECOMBINASE"/>
    <property type="match status" value="1"/>
</dbReference>
<organism evidence="6 7">
    <name type="scientific">Streptomyces yunnanensis</name>
    <dbReference type="NCBI Taxonomy" id="156453"/>
    <lineage>
        <taxon>Bacteria</taxon>
        <taxon>Bacillati</taxon>
        <taxon>Actinomycetota</taxon>
        <taxon>Actinomycetes</taxon>
        <taxon>Kitasatosporales</taxon>
        <taxon>Streptomycetaceae</taxon>
        <taxon>Streptomyces</taxon>
    </lineage>
</organism>
<dbReference type="CDD" id="cd01189">
    <property type="entry name" value="INT_ICEBs1_C_like"/>
    <property type="match status" value="1"/>
</dbReference>
<evidence type="ECO:0000256" key="2">
    <source>
        <dbReference type="ARBA" id="ARBA00023125"/>
    </source>
</evidence>
<feature type="compositionally biased region" description="Basic and acidic residues" evidence="4">
    <location>
        <begin position="473"/>
        <end position="484"/>
    </location>
</feature>
<sequence length="484" mass="53752">MPGYIEDRWLTKRKDPKTGKRKRTARYGKGKRYRVGGIPGVRDRSFNTHDDAKTWLTDSQTDSSRGTFTDPRDGSITMDEYVDEYWLPGRGGAAGSRKFTDARLNYIRDAFGAVPLNAITSAGIRKFIAYLTDTKQAALASSYGHTICSLLANILDIAVEDKRIPSNPARSSSVVFPSKKTKEKREAWSDAVVHRVRECIDGRHRIAVIIGVGCGLRQGEVFGLSVEDFDFDNLVVHVRRQVRIDNGAKRYFKLPKGEKTRVAKMPRSVAQEVRAYMREYPPTEVELPWGAEDATETQKHRLLLTTAAGKAINYKDWNSYVWKPALVAADVIPTPPPGTIRRRFPHSRKYGFHALRHTFASKVLHAGESIVTLAAWLGHDSPTITLEYYAHFIPDTGTKGMAAIDALLGIPGRRAPLVLILPTDSPAPIWKPPTDTKPQVKRLHGTAGRVSPLVTLPAGGSRESGPDVSQTDVSRETNRFNKAS</sequence>
<dbReference type="RefSeq" id="WP_275308542.1">
    <property type="nucleotide sequence ID" value="NZ_CP095749.1"/>
</dbReference>
<dbReference type="InterPro" id="IPR002104">
    <property type="entry name" value="Integrase_catalytic"/>
</dbReference>
<dbReference type="Pfam" id="PF00589">
    <property type="entry name" value="Phage_integrase"/>
    <property type="match status" value="1"/>
</dbReference>
<dbReference type="InterPro" id="IPR050090">
    <property type="entry name" value="Tyrosine_recombinase_XerCD"/>
</dbReference>
<name>A0ABY8A9S2_9ACTN</name>
<evidence type="ECO:0000256" key="1">
    <source>
        <dbReference type="ARBA" id="ARBA00008857"/>
    </source>
</evidence>
<accession>A0ABY8A9S2</accession>
<evidence type="ECO:0000256" key="4">
    <source>
        <dbReference type="SAM" id="MobiDB-lite"/>
    </source>
</evidence>
<evidence type="ECO:0000313" key="6">
    <source>
        <dbReference type="EMBL" id="WEB41538.1"/>
    </source>
</evidence>
<dbReference type="InterPro" id="IPR010998">
    <property type="entry name" value="Integrase_recombinase_N"/>
</dbReference>
<dbReference type="Gene3D" id="1.10.150.130">
    <property type="match status" value="1"/>
</dbReference>
<comment type="similarity">
    <text evidence="1">Belongs to the 'phage' integrase family.</text>
</comment>
<protein>
    <submittedName>
        <fullName evidence="6">Site-specific integrase</fullName>
    </submittedName>
</protein>
<dbReference type="EMBL" id="CP095749">
    <property type="protein sequence ID" value="WEB41538.1"/>
    <property type="molecule type" value="Genomic_DNA"/>
</dbReference>
<keyword evidence="2" id="KW-0238">DNA-binding</keyword>
<dbReference type="Proteomes" id="UP001218629">
    <property type="component" value="Chromosome"/>
</dbReference>
<keyword evidence="3" id="KW-0233">DNA recombination</keyword>
<dbReference type="Gene3D" id="1.10.443.10">
    <property type="entry name" value="Intergrase catalytic core"/>
    <property type="match status" value="1"/>
</dbReference>
<dbReference type="InterPro" id="IPR011010">
    <property type="entry name" value="DNA_brk_join_enz"/>
</dbReference>
<evidence type="ECO:0000259" key="5">
    <source>
        <dbReference type="PROSITE" id="PS51898"/>
    </source>
</evidence>
<reference evidence="6 7" key="1">
    <citation type="submission" date="2022-03" db="EMBL/GenBank/DDBJ databases">
        <title>Streptomyces yunnanensis P86,complete genome.</title>
        <authorList>
            <person name="Chen S."/>
            <person name="Zhang Q."/>
        </authorList>
    </citation>
    <scope>NUCLEOTIDE SEQUENCE [LARGE SCALE GENOMIC DNA]</scope>
    <source>
        <strain evidence="6 7">P86</strain>
    </source>
</reference>
<dbReference type="PANTHER" id="PTHR30349:SF64">
    <property type="entry name" value="PROPHAGE INTEGRASE INTD-RELATED"/>
    <property type="match status" value="1"/>
</dbReference>
<dbReference type="InterPro" id="IPR013762">
    <property type="entry name" value="Integrase-like_cat_sf"/>
</dbReference>
<evidence type="ECO:0000313" key="7">
    <source>
        <dbReference type="Proteomes" id="UP001218629"/>
    </source>
</evidence>
<feature type="domain" description="Tyr recombinase" evidence="5">
    <location>
        <begin position="175"/>
        <end position="402"/>
    </location>
</feature>
<gene>
    <name evidence="6" type="ORF">MOV08_21200</name>
</gene>
<dbReference type="PANTHER" id="PTHR30349">
    <property type="entry name" value="PHAGE INTEGRASE-RELATED"/>
    <property type="match status" value="1"/>
</dbReference>
<keyword evidence="7" id="KW-1185">Reference proteome</keyword>